<dbReference type="PANTHER" id="PTHR13778:SF47">
    <property type="entry name" value="LIPOPOLYSACCHARIDE 1,3-GALACTOSYLTRANSFERASE"/>
    <property type="match status" value="1"/>
</dbReference>
<keyword evidence="2" id="KW-0808">Transferase</keyword>
<dbReference type="InterPro" id="IPR050748">
    <property type="entry name" value="Glycosyltrans_8_dom-fam"/>
</dbReference>
<dbReference type="eggNOG" id="COG1442">
    <property type="taxonomic scope" value="Bacteria"/>
</dbReference>
<organism evidence="4 5">
    <name type="scientific">Helicobacter bilis ATCC 43879</name>
    <dbReference type="NCBI Taxonomy" id="613026"/>
    <lineage>
        <taxon>Bacteria</taxon>
        <taxon>Pseudomonadati</taxon>
        <taxon>Campylobacterota</taxon>
        <taxon>Epsilonproteobacteria</taxon>
        <taxon>Campylobacterales</taxon>
        <taxon>Helicobacteraceae</taxon>
        <taxon>Helicobacter</taxon>
    </lineage>
</organism>
<dbReference type="InterPro" id="IPR029044">
    <property type="entry name" value="Nucleotide-diphossugar_trans"/>
</dbReference>
<dbReference type="HOGENOM" id="CLU_050833_1_0_7"/>
<dbReference type="Gene3D" id="3.90.550.10">
    <property type="entry name" value="Spore Coat Polysaccharide Biosynthesis Protein SpsA, Chain A"/>
    <property type="match status" value="1"/>
</dbReference>
<dbReference type="OrthoDB" id="5363698at2"/>
<accession>C3XFW0</accession>
<gene>
    <name evidence="4" type="ORF">HRAG_00956</name>
</gene>
<dbReference type="Pfam" id="PF01501">
    <property type="entry name" value="Glyco_transf_8"/>
    <property type="match status" value="1"/>
</dbReference>
<evidence type="ECO:0000313" key="4">
    <source>
        <dbReference type="EMBL" id="EEO23899.2"/>
    </source>
</evidence>
<evidence type="ECO:0000256" key="3">
    <source>
        <dbReference type="ARBA" id="ARBA00022723"/>
    </source>
</evidence>
<dbReference type="InterPro" id="IPR002495">
    <property type="entry name" value="Glyco_trans_8"/>
</dbReference>
<dbReference type="PANTHER" id="PTHR13778">
    <property type="entry name" value="GLYCOSYLTRANSFERASE 8 DOMAIN-CONTAINING PROTEIN"/>
    <property type="match status" value="1"/>
</dbReference>
<evidence type="ECO:0000256" key="2">
    <source>
        <dbReference type="ARBA" id="ARBA00022679"/>
    </source>
</evidence>
<evidence type="ECO:0000256" key="1">
    <source>
        <dbReference type="ARBA" id="ARBA00022676"/>
    </source>
</evidence>
<keyword evidence="1" id="KW-0328">Glycosyltransferase</keyword>
<dbReference type="AlphaFoldDB" id="C3XFW0"/>
<proteinExistence type="predicted"/>
<evidence type="ECO:0000313" key="5">
    <source>
        <dbReference type="Proteomes" id="UP000005085"/>
    </source>
</evidence>
<sequence>MFHIVFNADQNYMKYVAVLITNIIHYTDTSKKYVDFAFHSTDSKNKTQDSNISMQINGGGGQSPITWGESLANRENPINAGQSPINLEGYHFHVITDSIAKKTLEQFHILQTTLNDIYPCQIEAHIISDEDFKDLPKWGYEEAQQYAAYYRVKLVDFLPKNVDKCLYLDTDMLVLTDLRELFALNLDGYIAASSSGSPNATISRYGIYRKKKGGKKAVKSFETSFYFCSGLMLINTKEWIKQNVDIEAMRFLREYETEFADQDALNFAMCDRVYNLGEQWGILAYQSLEAACSTNIDFSKRYEKAMINAKILHCNGPAKAWFGAYNKLTIDFMPNIYPHKDVWCKMARLCSGFENELNAQVENIENEGLPEYAIALARQLREFQGHYNFPAMKRRLERISKPHKAIMMALKNLIHRFKKHV</sequence>
<protein>
    <recommendedName>
        <fullName evidence="6">Glycosyl transferase family 8 C-terminal domain-containing protein</fullName>
    </recommendedName>
</protein>
<comment type="caution">
    <text evidence="4">The sequence shown here is derived from an EMBL/GenBank/DDBJ whole genome shotgun (WGS) entry which is preliminary data.</text>
</comment>
<keyword evidence="5" id="KW-1185">Reference proteome</keyword>
<evidence type="ECO:0008006" key="6">
    <source>
        <dbReference type="Google" id="ProtNLM"/>
    </source>
</evidence>
<name>C3XFW0_9HELI</name>
<reference evidence="4 5" key="1">
    <citation type="journal article" date="2014" name="Genome Announc.">
        <title>Draft genome sequences of six enterohepatic helicobacter species isolated from humans and one from rhesus macaques.</title>
        <authorList>
            <person name="Shen Z."/>
            <person name="Sheh A."/>
            <person name="Young S.K."/>
            <person name="Abouelliel A."/>
            <person name="Ward D.V."/>
            <person name="Earl A.M."/>
            <person name="Fox J.G."/>
        </authorList>
    </citation>
    <scope>NUCLEOTIDE SEQUENCE [LARGE SCALE GENOMIC DNA]</scope>
    <source>
        <strain evidence="4 5">ATCC 43879</strain>
    </source>
</reference>
<dbReference type="Proteomes" id="UP000005085">
    <property type="component" value="Unassembled WGS sequence"/>
</dbReference>
<dbReference type="GO" id="GO:0046872">
    <property type="term" value="F:metal ion binding"/>
    <property type="evidence" value="ECO:0007669"/>
    <property type="project" value="UniProtKB-KW"/>
</dbReference>
<dbReference type="SUPFAM" id="SSF53448">
    <property type="entry name" value="Nucleotide-diphospho-sugar transferases"/>
    <property type="match status" value="1"/>
</dbReference>
<dbReference type="EMBL" id="ACDN02000060">
    <property type="protein sequence ID" value="EEO23899.2"/>
    <property type="molecule type" value="Genomic_DNA"/>
</dbReference>
<dbReference type="RefSeq" id="WP_020995896.1">
    <property type="nucleotide sequence ID" value="NZ_KI392040.1"/>
</dbReference>
<dbReference type="GO" id="GO:0016757">
    <property type="term" value="F:glycosyltransferase activity"/>
    <property type="evidence" value="ECO:0007669"/>
    <property type="project" value="UniProtKB-KW"/>
</dbReference>
<keyword evidence="3" id="KW-0479">Metal-binding</keyword>